<protein>
    <submittedName>
        <fullName evidence="1">Uncharacterized protein</fullName>
    </submittedName>
</protein>
<dbReference type="EMBL" id="LS423452">
    <property type="protein sequence ID" value="SPS06088.1"/>
    <property type="molecule type" value="Genomic_DNA"/>
</dbReference>
<gene>
    <name evidence="1" type="ORF">NITFAB_1678</name>
</gene>
<sequence length="62" mass="6793">MNPGFPTPLPEASEGKTNVRWGIAIHAKQLTHLFSSDLSKGIECIASSPIVHITTYNKKIFV</sequence>
<proteinExistence type="predicted"/>
<evidence type="ECO:0000313" key="1">
    <source>
        <dbReference type="EMBL" id="SPS06088.1"/>
    </source>
</evidence>
<dbReference type="AlphaFoldDB" id="A0A2X0QWX2"/>
<reference evidence="1" key="1">
    <citation type="submission" date="2018-05" db="EMBL/GenBank/DDBJ databases">
        <authorList>
            <person name="Lanie J.A."/>
            <person name="Ng W.-L."/>
            <person name="Kazmierczak K.M."/>
            <person name="Andrzejewski T.M."/>
            <person name="Davidsen T.M."/>
            <person name="Wayne K.J."/>
            <person name="Tettelin H."/>
            <person name="Glass J.I."/>
            <person name="Rusch D."/>
            <person name="Podicherti R."/>
            <person name="Tsui H.-C.T."/>
            <person name="Winkler M.E."/>
        </authorList>
    </citation>
    <scope>NUCLEOTIDE SEQUENCE</scope>
    <source>
        <strain evidence="1">KNB</strain>
    </source>
</reference>
<accession>A0A2X0QWX2</accession>
<name>A0A2X0QWX2_9PROT</name>
<organism evidence="1">
    <name type="scientific">Candidatus Nitrotoga fabula</name>
    <dbReference type="NCBI Taxonomy" id="2182327"/>
    <lineage>
        <taxon>Bacteria</taxon>
        <taxon>Pseudomonadati</taxon>
        <taxon>Pseudomonadota</taxon>
        <taxon>Betaproteobacteria</taxon>
        <taxon>Nitrosomonadales</taxon>
        <taxon>Gallionellaceae</taxon>
        <taxon>Candidatus Nitrotoga</taxon>
    </lineage>
</organism>